<name>A0A0P9AJ87_9CLOT</name>
<gene>
    <name evidence="2" type="ORF">OXPF_07240</name>
</gene>
<dbReference type="Proteomes" id="UP000050326">
    <property type="component" value="Unassembled WGS sequence"/>
</dbReference>
<protein>
    <recommendedName>
        <fullName evidence="4">DUF3021 domain-containing protein</fullName>
    </recommendedName>
</protein>
<feature type="transmembrane region" description="Helical" evidence="1">
    <location>
        <begin position="71"/>
        <end position="91"/>
    </location>
</feature>
<keyword evidence="3" id="KW-1185">Reference proteome</keyword>
<keyword evidence="1" id="KW-0472">Membrane</keyword>
<sequence>MKKQIIQNFFLGLMIAFTISVIILSAIIVIITDDRMIPVTLIGQSFILSVLCSLINLVYCSEKLKFIWQSLLGYILTTSTIIICGLIFGWYGYGGNGFEKGSFVLVSFLIYSLCYLITWMIIWSITKAKKKELNDKLEEYKQRQ</sequence>
<evidence type="ECO:0008006" key="4">
    <source>
        <dbReference type="Google" id="ProtNLM"/>
    </source>
</evidence>
<dbReference type="Pfam" id="PF11457">
    <property type="entry name" value="DUF3021"/>
    <property type="match status" value="1"/>
</dbReference>
<reference evidence="2 3" key="1">
    <citation type="submission" date="2015-09" db="EMBL/GenBank/DDBJ databases">
        <title>Genome sequence of Oxobacter pfennigii DSM 3222.</title>
        <authorList>
            <person name="Poehlein A."/>
            <person name="Bengelsdorf F.R."/>
            <person name="Schiel-Bengelsdorf B."/>
            <person name="Duerre P."/>
            <person name="Daniel R."/>
        </authorList>
    </citation>
    <scope>NUCLEOTIDE SEQUENCE [LARGE SCALE GENOMIC DNA]</scope>
    <source>
        <strain evidence="2 3">DSM 3222</strain>
    </source>
</reference>
<keyword evidence="1" id="KW-0812">Transmembrane</keyword>
<feature type="transmembrane region" description="Helical" evidence="1">
    <location>
        <begin position="37"/>
        <end position="59"/>
    </location>
</feature>
<feature type="transmembrane region" description="Helical" evidence="1">
    <location>
        <begin position="103"/>
        <end position="126"/>
    </location>
</feature>
<evidence type="ECO:0000256" key="1">
    <source>
        <dbReference type="SAM" id="Phobius"/>
    </source>
</evidence>
<proteinExistence type="predicted"/>
<accession>A0A0P9AJ87</accession>
<dbReference type="STRING" id="36849.OXPF_07240"/>
<dbReference type="InterPro" id="IPR021560">
    <property type="entry name" value="DUF3021"/>
</dbReference>
<evidence type="ECO:0000313" key="3">
    <source>
        <dbReference type="Proteomes" id="UP000050326"/>
    </source>
</evidence>
<dbReference type="RefSeq" id="WP_054873840.1">
    <property type="nucleotide sequence ID" value="NZ_LKET01000021.1"/>
</dbReference>
<dbReference type="EMBL" id="LKET01000021">
    <property type="protein sequence ID" value="KPU45491.1"/>
    <property type="molecule type" value="Genomic_DNA"/>
</dbReference>
<comment type="caution">
    <text evidence="2">The sequence shown here is derived from an EMBL/GenBank/DDBJ whole genome shotgun (WGS) entry which is preliminary data.</text>
</comment>
<organism evidence="2 3">
    <name type="scientific">Oxobacter pfennigii</name>
    <dbReference type="NCBI Taxonomy" id="36849"/>
    <lineage>
        <taxon>Bacteria</taxon>
        <taxon>Bacillati</taxon>
        <taxon>Bacillota</taxon>
        <taxon>Clostridia</taxon>
        <taxon>Eubacteriales</taxon>
        <taxon>Clostridiaceae</taxon>
        <taxon>Oxobacter</taxon>
    </lineage>
</organism>
<feature type="transmembrane region" description="Helical" evidence="1">
    <location>
        <begin position="9"/>
        <end position="31"/>
    </location>
</feature>
<evidence type="ECO:0000313" key="2">
    <source>
        <dbReference type="EMBL" id="KPU45491.1"/>
    </source>
</evidence>
<keyword evidence="1" id="KW-1133">Transmembrane helix</keyword>
<dbReference type="AlphaFoldDB" id="A0A0P9AJ87"/>